<comment type="caution">
    <text evidence="2">The sequence shown here is derived from an EMBL/GenBank/DDBJ whole genome shotgun (WGS) entry which is preliminary data.</text>
</comment>
<protein>
    <submittedName>
        <fullName evidence="2">DUF1700 domain-containing protein</fullName>
    </submittedName>
</protein>
<feature type="transmembrane region" description="Helical" evidence="1">
    <location>
        <begin position="104"/>
        <end position="130"/>
    </location>
</feature>
<gene>
    <name evidence="2" type="ORF">K9V48_23630</name>
</gene>
<evidence type="ECO:0000256" key="1">
    <source>
        <dbReference type="SAM" id="Phobius"/>
    </source>
</evidence>
<reference evidence="2" key="1">
    <citation type="submission" date="2024-05" db="EMBL/GenBank/DDBJ databases">
        <title>Metabacillus sp. nov., isolated from the rhizosphere soil of tomato plants.</title>
        <authorList>
            <person name="Ma R."/>
        </authorList>
    </citation>
    <scope>NUCLEOTIDE SEQUENCE</scope>
    <source>
        <strain evidence="2">DBTR6</strain>
    </source>
</reference>
<organism evidence="2 3">
    <name type="scientific">Metabacillus rhizolycopersici</name>
    <dbReference type="NCBI Taxonomy" id="2875709"/>
    <lineage>
        <taxon>Bacteria</taxon>
        <taxon>Bacillati</taxon>
        <taxon>Bacillota</taxon>
        <taxon>Bacilli</taxon>
        <taxon>Bacillales</taxon>
        <taxon>Bacillaceae</taxon>
        <taxon>Metabacillus</taxon>
    </lineage>
</organism>
<evidence type="ECO:0000313" key="2">
    <source>
        <dbReference type="EMBL" id="MBZ5753133.1"/>
    </source>
</evidence>
<feature type="transmembrane region" description="Helical" evidence="1">
    <location>
        <begin position="136"/>
        <end position="160"/>
    </location>
</feature>
<dbReference type="Proteomes" id="UP001165287">
    <property type="component" value="Unassembled WGS sequence"/>
</dbReference>
<accession>A0ABS7UXV0</accession>
<dbReference type="EMBL" id="JAIQUM010000087">
    <property type="protein sequence ID" value="MBZ5753133.1"/>
    <property type="molecule type" value="Genomic_DNA"/>
</dbReference>
<sequence>MDKQGFLNELSSQLNTVPEHDRTDMLYDFEEHFELAMESGKTEAEIAESLGNPKLIAKDLLAEYLVSQAESDQSVKSMFHAVLATISLSFFNLIFLLGPIVAIIGVYLSLSATAIVLTLSPIGLIASLLFEGPSNFLIKFFMAIIFCSLGVLMSIGMIYVGKFLYQMILKYVKFNIRIVKGRAGK</sequence>
<keyword evidence="1" id="KW-1133">Transmembrane helix</keyword>
<keyword evidence="3" id="KW-1185">Reference proteome</keyword>
<keyword evidence="1" id="KW-0812">Transmembrane</keyword>
<dbReference type="RefSeq" id="WP_224141564.1">
    <property type="nucleotide sequence ID" value="NZ_JAIQUM010000087.1"/>
</dbReference>
<dbReference type="Pfam" id="PF22564">
    <property type="entry name" value="HAAS"/>
    <property type="match status" value="1"/>
</dbReference>
<name>A0ABS7UXV0_9BACI</name>
<proteinExistence type="predicted"/>
<keyword evidence="1" id="KW-0472">Membrane</keyword>
<feature type="transmembrane region" description="Helical" evidence="1">
    <location>
        <begin position="78"/>
        <end position="97"/>
    </location>
</feature>
<evidence type="ECO:0000313" key="3">
    <source>
        <dbReference type="Proteomes" id="UP001165287"/>
    </source>
</evidence>